<organism evidence="1 2">
    <name type="scientific">Cichorium intybus</name>
    <name type="common">Chicory</name>
    <dbReference type="NCBI Taxonomy" id="13427"/>
    <lineage>
        <taxon>Eukaryota</taxon>
        <taxon>Viridiplantae</taxon>
        <taxon>Streptophyta</taxon>
        <taxon>Embryophyta</taxon>
        <taxon>Tracheophyta</taxon>
        <taxon>Spermatophyta</taxon>
        <taxon>Magnoliopsida</taxon>
        <taxon>eudicotyledons</taxon>
        <taxon>Gunneridae</taxon>
        <taxon>Pentapetalae</taxon>
        <taxon>asterids</taxon>
        <taxon>campanulids</taxon>
        <taxon>Asterales</taxon>
        <taxon>Asteraceae</taxon>
        <taxon>Cichorioideae</taxon>
        <taxon>Cichorieae</taxon>
        <taxon>Cichoriinae</taxon>
        <taxon>Cichorium</taxon>
    </lineage>
</organism>
<name>A0ACB8YU22_CICIN</name>
<keyword evidence="2" id="KW-1185">Reference proteome</keyword>
<proteinExistence type="predicted"/>
<dbReference type="Proteomes" id="UP001055811">
    <property type="component" value="Linkage Group LG09"/>
</dbReference>
<sequence length="218" mass="25136">MGNLFYLVQVDQSTVAIKETFREDRHRMEIQERRSRYPHERHYKRHKRLTIPCESTFLGLDDNILSQWDMRDRRRIVQNIAQSNSPILNSTKGHHFSRGTKFQCFATTSDGCIVDVKIRLYSTTSMRQAKTAFPGLGSPITHVDVTYDGKWILGTTDTYLILISALFTDKDGKLKTGFSGRMGNKTPASRLLKLTPVDSHTARKQNKFLDFRSRNFSS</sequence>
<dbReference type="EMBL" id="CM042017">
    <property type="protein sequence ID" value="KAI3688888.1"/>
    <property type="molecule type" value="Genomic_DNA"/>
</dbReference>
<reference evidence="1 2" key="2">
    <citation type="journal article" date="2022" name="Mol. Ecol. Resour.">
        <title>The genomes of chicory, endive, great burdock and yacon provide insights into Asteraceae paleo-polyploidization history and plant inulin production.</title>
        <authorList>
            <person name="Fan W."/>
            <person name="Wang S."/>
            <person name="Wang H."/>
            <person name="Wang A."/>
            <person name="Jiang F."/>
            <person name="Liu H."/>
            <person name="Zhao H."/>
            <person name="Xu D."/>
            <person name="Zhang Y."/>
        </authorList>
    </citation>
    <scope>NUCLEOTIDE SEQUENCE [LARGE SCALE GENOMIC DNA]</scope>
    <source>
        <strain evidence="2">cv. Punajuju</strain>
        <tissue evidence="1">Leaves</tissue>
    </source>
</reference>
<reference evidence="2" key="1">
    <citation type="journal article" date="2022" name="Mol. Ecol. Resour.">
        <title>The genomes of chicory, endive, great burdock and yacon provide insights into Asteraceae palaeo-polyploidization history and plant inulin production.</title>
        <authorList>
            <person name="Fan W."/>
            <person name="Wang S."/>
            <person name="Wang H."/>
            <person name="Wang A."/>
            <person name="Jiang F."/>
            <person name="Liu H."/>
            <person name="Zhao H."/>
            <person name="Xu D."/>
            <person name="Zhang Y."/>
        </authorList>
    </citation>
    <scope>NUCLEOTIDE SEQUENCE [LARGE SCALE GENOMIC DNA]</scope>
    <source>
        <strain evidence="2">cv. Punajuju</strain>
    </source>
</reference>
<evidence type="ECO:0000313" key="2">
    <source>
        <dbReference type="Proteomes" id="UP001055811"/>
    </source>
</evidence>
<protein>
    <submittedName>
        <fullName evidence="1">Uncharacterized protein</fullName>
    </submittedName>
</protein>
<evidence type="ECO:0000313" key="1">
    <source>
        <dbReference type="EMBL" id="KAI3688888.1"/>
    </source>
</evidence>
<comment type="caution">
    <text evidence="1">The sequence shown here is derived from an EMBL/GenBank/DDBJ whole genome shotgun (WGS) entry which is preliminary data.</text>
</comment>
<gene>
    <name evidence="1" type="ORF">L2E82_46806</name>
</gene>
<accession>A0ACB8YU22</accession>